<dbReference type="Proteomes" id="UP000681594">
    <property type="component" value="Unassembled WGS sequence"/>
</dbReference>
<gene>
    <name evidence="1" type="ORF">J8J14_16870</name>
</gene>
<organism evidence="1 2">
    <name type="scientific">Pararoseomonas baculiformis</name>
    <dbReference type="NCBI Taxonomy" id="2820812"/>
    <lineage>
        <taxon>Bacteria</taxon>
        <taxon>Pseudomonadati</taxon>
        <taxon>Pseudomonadota</taxon>
        <taxon>Alphaproteobacteria</taxon>
        <taxon>Acetobacterales</taxon>
        <taxon>Acetobacteraceae</taxon>
        <taxon>Pararoseomonas</taxon>
    </lineage>
</organism>
<name>A0ABS4AHH4_9PROT</name>
<proteinExistence type="predicted"/>
<comment type="caution">
    <text evidence="1">The sequence shown here is derived from an EMBL/GenBank/DDBJ whole genome shotgun (WGS) entry which is preliminary data.</text>
</comment>
<dbReference type="EMBL" id="JAGIZB010000017">
    <property type="protein sequence ID" value="MBP0446450.1"/>
    <property type="molecule type" value="Genomic_DNA"/>
</dbReference>
<dbReference type="RefSeq" id="WP_209380717.1">
    <property type="nucleotide sequence ID" value="NZ_JAGIZB010000017.1"/>
</dbReference>
<keyword evidence="2" id="KW-1185">Reference proteome</keyword>
<evidence type="ECO:0000313" key="2">
    <source>
        <dbReference type="Proteomes" id="UP000681594"/>
    </source>
</evidence>
<accession>A0ABS4AHH4</accession>
<sequence length="395" mass="43541">MDEAARQLGLRCFEDVLVTPSAAALNRPEPFEFKGGPLWPDFDNQVEIRFGRGPRPIPFDTCPDPGQPPTATLEEAAWCGPVCHHFGHQIADFGMRIAASAHLLPGVPLLFSASPTDPEDVRPFFWGILDSFRVPRERAVLLREPVLVRRLHVFPQAERIQGPPPSPHYLDLLDTACRPEPDPAIAGRTVFVTRSHFRSDSMVGRLAGEAYLDQAMGAAGVILAWPEELSVPDQARLYRSAAQLLFSEGSAIHGLQLLGRIEAPVGVINRRPKGRMAPSVLRPRSPHVTWIDAMDGQICGMKRNGVSAEVSNGLTILDPDILLPLLAADFGIDLAPHWDMRAYRDACLADAERWINFRRIIHRRRGVPPGDAEAITASIRSIRLFTGALDHVSFG</sequence>
<evidence type="ECO:0000313" key="1">
    <source>
        <dbReference type="EMBL" id="MBP0446450.1"/>
    </source>
</evidence>
<protein>
    <submittedName>
        <fullName evidence="1">Glycosyltransferase family 61 protein</fullName>
    </submittedName>
</protein>
<reference evidence="1 2" key="1">
    <citation type="submission" date="2021-03" db="EMBL/GenBank/DDBJ databases">
        <authorList>
            <person name="So Y."/>
        </authorList>
    </citation>
    <scope>NUCLEOTIDE SEQUENCE [LARGE SCALE GENOMIC DNA]</scope>
    <source>
        <strain evidence="1 2">SSH11</strain>
    </source>
</reference>